<dbReference type="Proteomes" id="UP001279734">
    <property type="component" value="Unassembled WGS sequence"/>
</dbReference>
<dbReference type="AlphaFoldDB" id="A0AAD3SLT5"/>
<protein>
    <submittedName>
        <fullName evidence="1">Uncharacterized protein</fullName>
    </submittedName>
</protein>
<sequence>MAGAYLHAVSYCDWFLSLMNSSGLLAGLDFGPILAGRHFCCRCWCFLLALDRRSGGAEKVHGFILGSVEVVVGDLLHSDAISVISVECYGAATVWSLTFTLVRLLLWLCVVELDWVLASPRC</sequence>
<evidence type="ECO:0000313" key="2">
    <source>
        <dbReference type="Proteomes" id="UP001279734"/>
    </source>
</evidence>
<name>A0AAD3SLT5_NEPGR</name>
<evidence type="ECO:0000313" key="1">
    <source>
        <dbReference type="EMBL" id="GMH12872.1"/>
    </source>
</evidence>
<accession>A0AAD3SLT5</accession>
<proteinExistence type="predicted"/>
<gene>
    <name evidence="1" type="ORF">Nepgr_014713</name>
</gene>
<comment type="caution">
    <text evidence="1">The sequence shown here is derived from an EMBL/GenBank/DDBJ whole genome shotgun (WGS) entry which is preliminary data.</text>
</comment>
<organism evidence="1 2">
    <name type="scientific">Nepenthes gracilis</name>
    <name type="common">Slender pitcher plant</name>
    <dbReference type="NCBI Taxonomy" id="150966"/>
    <lineage>
        <taxon>Eukaryota</taxon>
        <taxon>Viridiplantae</taxon>
        <taxon>Streptophyta</taxon>
        <taxon>Embryophyta</taxon>
        <taxon>Tracheophyta</taxon>
        <taxon>Spermatophyta</taxon>
        <taxon>Magnoliopsida</taxon>
        <taxon>eudicotyledons</taxon>
        <taxon>Gunneridae</taxon>
        <taxon>Pentapetalae</taxon>
        <taxon>Caryophyllales</taxon>
        <taxon>Nepenthaceae</taxon>
        <taxon>Nepenthes</taxon>
    </lineage>
</organism>
<reference evidence="1" key="1">
    <citation type="submission" date="2023-05" db="EMBL/GenBank/DDBJ databases">
        <title>Nepenthes gracilis genome sequencing.</title>
        <authorList>
            <person name="Fukushima K."/>
        </authorList>
    </citation>
    <scope>NUCLEOTIDE SEQUENCE</scope>
    <source>
        <strain evidence="1">SING2019-196</strain>
    </source>
</reference>
<dbReference type="EMBL" id="BSYO01000012">
    <property type="protein sequence ID" value="GMH12872.1"/>
    <property type="molecule type" value="Genomic_DNA"/>
</dbReference>
<keyword evidence="2" id="KW-1185">Reference proteome</keyword>